<protein>
    <recommendedName>
        <fullName evidence="1">Methyltransferase domain-containing protein</fullName>
    </recommendedName>
</protein>
<evidence type="ECO:0000259" key="1">
    <source>
        <dbReference type="Pfam" id="PF13847"/>
    </source>
</evidence>
<dbReference type="PANTHER" id="PTHR12734:SF0">
    <property type="entry name" value="18S RRNA (GUANINE-N(7))-METHYLTRANSFERASE-RELATED"/>
    <property type="match status" value="1"/>
</dbReference>
<sequence length="220" mass="25938">MVRKNRLPRFPFDYINEKAEEYNNSKWMERNQKRATLLSIQYLFDENLNDIDTKVNKIGDPFLILDLGCGTGFSSEILIENNFRVIGIDKLPDMLLKAKEKKTRIFMKLPFFELILADINFLPIRVNSLDYIISVSVYNFITYGSQNYNEKLKVINDTARYLNRILKKNGRMVIEFYPKDEKELDIFNKSFIKNGFEGFMIKSNPNQKSGQTFLLLRNDK</sequence>
<dbReference type="InterPro" id="IPR025714">
    <property type="entry name" value="Methyltranfer_dom"/>
</dbReference>
<evidence type="ECO:0000313" key="2">
    <source>
        <dbReference type="EMBL" id="KKM72743.1"/>
    </source>
</evidence>
<dbReference type="AlphaFoldDB" id="A0A0F9JSS8"/>
<proteinExistence type="predicted"/>
<dbReference type="SUPFAM" id="SSF53335">
    <property type="entry name" value="S-adenosyl-L-methionine-dependent methyltransferases"/>
    <property type="match status" value="1"/>
</dbReference>
<feature type="domain" description="Methyltransferase" evidence="1">
    <location>
        <begin position="64"/>
        <end position="176"/>
    </location>
</feature>
<name>A0A0F9JSS8_9ZZZZ</name>
<dbReference type="PANTHER" id="PTHR12734">
    <property type="entry name" value="METHYLTRANSFERASE-RELATED"/>
    <property type="match status" value="1"/>
</dbReference>
<accession>A0A0F9JSS8</accession>
<organism evidence="2">
    <name type="scientific">marine sediment metagenome</name>
    <dbReference type="NCBI Taxonomy" id="412755"/>
    <lineage>
        <taxon>unclassified sequences</taxon>
        <taxon>metagenomes</taxon>
        <taxon>ecological metagenomes</taxon>
    </lineage>
</organism>
<gene>
    <name evidence="2" type="ORF">LCGC14_1417490</name>
</gene>
<dbReference type="GO" id="GO:0070476">
    <property type="term" value="P:rRNA (guanine-N7)-methylation"/>
    <property type="evidence" value="ECO:0007669"/>
    <property type="project" value="InterPro"/>
</dbReference>
<dbReference type="Gene3D" id="3.40.50.150">
    <property type="entry name" value="Vaccinia Virus protein VP39"/>
    <property type="match status" value="1"/>
</dbReference>
<dbReference type="GO" id="GO:0005730">
    <property type="term" value="C:nucleolus"/>
    <property type="evidence" value="ECO:0007669"/>
    <property type="project" value="TreeGrafter"/>
</dbReference>
<dbReference type="Pfam" id="PF13847">
    <property type="entry name" value="Methyltransf_31"/>
    <property type="match status" value="1"/>
</dbReference>
<dbReference type="CDD" id="cd02440">
    <property type="entry name" value="AdoMet_MTases"/>
    <property type="match status" value="1"/>
</dbReference>
<comment type="caution">
    <text evidence="2">The sequence shown here is derived from an EMBL/GenBank/DDBJ whole genome shotgun (WGS) entry which is preliminary data.</text>
</comment>
<dbReference type="InterPro" id="IPR029063">
    <property type="entry name" value="SAM-dependent_MTases_sf"/>
</dbReference>
<dbReference type="EMBL" id="LAZR01009412">
    <property type="protein sequence ID" value="KKM72743.1"/>
    <property type="molecule type" value="Genomic_DNA"/>
</dbReference>
<dbReference type="InterPro" id="IPR039769">
    <property type="entry name" value="Bud23-like"/>
</dbReference>
<reference evidence="2" key="1">
    <citation type="journal article" date="2015" name="Nature">
        <title>Complex archaea that bridge the gap between prokaryotes and eukaryotes.</title>
        <authorList>
            <person name="Spang A."/>
            <person name="Saw J.H."/>
            <person name="Jorgensen S.L."/>
            <person name="Zaremba-Niedzwiedzka K."/>
            <person name="Martijn J."/>
            <person name="Lind A.E."/>
            <person name="van Eijk R."/>
            <person name="Schleper C."/>
            <person name="Guy L."/>
            <person name="Ettema T.J."/>
        </authorList>
    </citation>
    <scope>NUCLEOTIDE SEQUENCE</scope>
</reference>
<dbReference type="GO" id="GO:0016435">
    <property type="term" value="F:rRNA (guanine) methyltransferase activity"/>
    <property type="evidence" value="ECO:0007669"/>
    <property type="project" value="InterPro"/>
</dbReference>